<evidence type="ECO:0000313" key="1">
    <source>
        <dbReference type="EnsemblMetazoa" id="AALB014666-PA"/>
    </source>
</evidence>
<reference evidence="1" key="2">
    <citation type="submission" date="2022-08" db="UniProtKB">
        <authorList>
            <consortium name="EnsemblMetazoa"/>
        </authorList>
    </citation>
    <scope>IDENTIFICATION</scope>
    <source>
        <strain evidence="1">STECLA/ALBI9_A</strain>
    </source>
</reference>
<keyword evidence="2" id="KW-1185">Reference proteome</keyword>
<dbReference type="EnsemblMetazoa" id="AALB014666-RA">
    <property type="protein sequence ID" value="AALB014666-PA"/>
    <property type="gene ID" value="AALB014666"/>
</dbReference>
<reference evidence="1 2" key="1">
    <citation type="journal article" date="2017" name="G3 (Bethesda)">
        <title>The Physical Genome Mapping of Anopheles albimanus Corrected Scaffold Misassemblies and Identified Interarm Rearrangements in Genus Anopheles.</title>
        <authorList>
            <person name="Artemov G.N."/>
            <person name="Peery A.N."/>
            <person name="Jiang X."/>
            <person name="Tu Z."/>
            <person name="Stegniy V.N."/>
            <person name="Sharakhova M.V."/>
            <person name="Sharakhov I.V."/>
        </authorList>
    </citation>
    <scope>NUCLEOTIDE SEQUENCE [LARGE SCALE GENOMIC DNA]</scope>
    <source>
        <strain evidence="1 2">ALBI9_A</strain>
    </source>
</reference>
<organism evidence="1 2">
    <name type="scientific">Anopheles albimanus</name>
    <name type="common">New world malaria mosquito</name>
    <dbReference type="NCBI Taxonomy" id="7167"/>
    <lineage>
        <taxon>Eukaryota</taxon>
        <taxon>Metazoa</taxon>
        <taxon>Ecdysozoa</taxon>
        <taxon>Arthropoda</taxon>
        <taxon>Hexapoda</taxon>
        <taxon>Insecta</taxon>
        <taxon>Pterygota</taxon>
        <taxon>Neoptera</taxon>
        <taxon>Endopterygota</taxon>
        <taxon>Diptera</taxon>
        <taxon>Nematocera</taxon>
        <taxon>Culicoidea</taxon>
        <taxon>Culicidae</taxon>
        <taxon>Anophelinae</taxon>
        <taxon>Anopheles</taxon>
    </lineage>
</organism>
<sequence length="26" mass="3054">MAWFLCDIIHKSDREWRGSSQSVSNT</sequence>
<accession>A0A182FYH6</accession>
<name>A0A182FYH6_ANOAL</name>
<protein>
    <submittedName>
        <fullName evidence="1">Uncharacterized protein</fullName>
    </submittedName>
</protein>
<dbReference type="AlphaFoldDB" id="A0A182FYH6"/>
<dbReference type="VEuPathDB" id="VectorBase:AALB014666"/>
<dbReference type="Proteomes" id="UP000069272">
    <property type="component" value="Chromosome 3R"/>
</dbReference>
<evidence type="ECO:0000313" key="2">
    <source>
        <dbReference type="Proteomes" id="UP000069272"/>
    </source>
</evidence>
<proteinExistence type="predicted"/>